<dbReference type="Gene3D" id="2.60.40.10">
    <property type="entry name" value="Immunoglobulins"/>
    <property type="match status" value="1"/>
</dbReference>
<comment type="caution">
    <text evidence="1">The sequence shown here is derived from an EMBL/GenBank/DDBJ whole genome shotgun (WGS) entry which is preliminary data.</text>
</comment>
<evidence type="ECO:0000313" key="1">
    <source>
        <dbReference type="EMBL" id="EAY26718.1"/>
    </source>
</evidence>
<gene>
    <name evidence="1" type="ORF">M23134_02969</name>
</gene>
<keyword evidence="2" id="KW-1185">Reference proteome</keyword>
<dbReference type="OrthoDB" id="902276at2"/>
<dbReference type="PROSITE" id="PS50194">
    <property type="entry name" value="FILAMIN_REPEAT"/>
    <property type="match status" value="1"/>
</dbReference>
<dbReference type="AlphaFoldDB" id="A1ZSH0"/>
<evidence type="ECO:0000313" key="2">
    <source>
        <dbReference type="Proteomes" id="UP000004095"/>
    </source>
</evidence>
<dbReference type="InterPro" id="IPR026444">
    <property type="entry name" value="Secre_tail"/>
</dbReference>
<dbReference type="InterPro" id="IPR013783">
    <property type="entry name" value="Ig-like_fold"/>
</dbReference>
<dbReference type="EMBL" id="AAWS01000031">
    <property type="protein sequence ID" value="EAY26718.1"/>
    <property type="molecule type" value="Genomic_DNA"/>
</dbReference>
<evidence type="ECO:0008006" key="3">
    <source>
        <dbReference type="Google" id="ProtNLM"/>
    </source>
</evidence>
<protein>
    <recommendedName>
        <fullName evidence="3">Secretion system C-terminal sorting domain-containing protein</fullName>
    </recommendedName>
</protein>
<reference evidence="1 2" key="1">
    <citation type="submission" date="2007-01" db="EMBL/GenBank/DDBJ databases">
        <authorList>
            <person name="Haygood M."/>
            <person name="Podell S."/>
            <person name="Anderson C."/>
            <person name="Hopkinson B."/>
            <person name="Roe K."/>
            <person name="Barbeau K."/>
            <person name="Gaasterland T."/>
            <person name="Ferriera S."/>
            <person name="Johnson J."/>
            <person name="Kravitz S."/>
            <person name="Beeson K."/>
            <person name="Sutton G."/>
            <person name="Rogers Y.-H."/>
            <person name="Friedman R."/>
            <person name="Frazier M."/>
            <person name="Venter J.C."/>
        </authorList>
    </citation>
    <scope>NUCLEOTIDE SEQUENCE [LARGE SCALE GENOMIC DNA]</scope>
    <source>
        <strain evidence="1 2">ATCC 23134</strain>
    </source>
</reference>
<sequence length="634" mass="67970">MKQYNNIITLLIVWWITSTFSIVTAQTVNLELPNSKVLVTLDGTGRWGIDDGTAGQLGFVYNGNDLLKNTTTNRNEAGLMLGVSTTKVSDVVKTSTTNRNTDFALQGNIGAGNTAGGFKEYVALYKEAGGVTNPLGIQVTQKLYGWNTGADEGFVIVEYRLKNTTSDTIKQLSLGIFADWNLGTMTENRANWDSSNQLGYVYESGGSGNHVGIALLTAQTPQYYAFDQDGTAGSINIGDGFSKAEKYQSMASNLERTQAGANGNGNDVAHTVGARLITLAPGKTSIVAFAIVAGTSLTNLQNRVQTATNRFKAYHASPAPTLPADLKVCGPAGETTLTPTGGTQFRFYDQIPTPGVTTPIGEGTDLRAQNIQANRTIYVTSIDSLYEGTHSSITIRYVYPTAVIEDGIRELCVNGTLTLQATTGNTGISYQWQRNGQNIGSNNTNVLINQAGTYQVTVTEEGCSRTSAPVTITQIATPLISQSGTELSVNVPGAKTYQWFYNDLPLTGATNAAYIPRAPGTYTLSVGFGNGCEVLSNAFEVEVTSIANMPKLKGVKVYPVPNAGSCTLELPQNIGRRLQLALIDLSGRTQYSAIFVDKQHKVALELPQYLPTGIYFLQITTGQKQAIIKLAIQR</sequence>
<proteinExistence type="predicted"/>
<dbReference type="eggNOG" id="COG3291">
    <property type="taxonomic scope" value="Bacteria"/>
</dbReference>
<dbReference type="InterPro" id="IPR017868">
    <property type="entry name" value="Filamin/ABP280_repeat-like"/>
</dbReference>
<organism evidence="1 2">
    <name type="scientific">Microscilla marina ATCC 23134</name>
    <dbReference type="NCBI Taxonomy" id="313606"/>
    <lineage>
        <taxon>Bacteria</taxon>
        <taxon>Pseudomonadati</taxon>
        <taxon>Bacteroidota</taxon>
        <taxon>Cytophagia</taxon>
        <taxon>Cytophagales</taxon>
        <taxon>Microscillaceae</taxon>
        <taxon>Microscilla</taxon>
    </lineage>
</organism>
<dbReference type="NCBIfam" id="TIGR04183">
    <property type="entry name" value="Por_Secre_tail"/>
    <property type="match status" value="1"/>
</dbReference>
<dbReference type="Proteomes" id="UP000004095">
    <property type="component" value="Unassembled WGS sequence"/>
</dbReference>
<dbReference type="RefSeq" id="WP_002700483.1">
    <property type="nucleotide sequence ID" value="NZ_AAWS01000031.1"/>
</dbReference>
<name>A1ZSH0_MICM2</name>
<accession>A1ZSH0</accession>